<sequence>MPDNSNYPDERTPVPPSYSEFEEAMLEWADFMGERHGWFDFDPMQNYDFMAHTPAHIDPQLDRQQHPLNSPTAHAGRSSQVRERAGSTRNLRRQHYPSAGHVPGQQSPGAQVTSPRSRHTARPAFAAEHRDRCSCPPFCIPRSSFTANGKGRAGSTPSPVQCNWRGCGTRPTFNRPLDLWRHIKSLHLWPGSYRCPDEGCGELFNRNDNRHDHAMRMHRQ</sequence>
<reference evidence="1" key="1">
    <citation type="submission" date="2018-02" db="EMBL/GenBank/DDBJ databases">
        <title>The genomes of Aspergillus section Nigri reveals drivers in fungal speciation.</title>
        <authorList>
            <consortium name="DOE Joint Genome Institute"/>
            <person name="Vesth T.C."/>
            <person name="Nybo J."/>
            <person name="Theobald S."/>
            <person name="Brandl J."/>
            <person name="Frisvad J.C."/>
            <person name="Nielsen K.F."/>
            <person name="Lyhne E.K."/>
            <person name="Kogle M.E."/>
            <person name="Kuo A."/>
            <person name="Riley R."/>
            <person name="Clum A."/>
            <person name="Nolan M."/>
            <person name="Lipzen A."/>
            <person name="Salamov A."/>
            <person name="Henrissat B."/>
            <person name="Wiebenga A."/>
            <person name="De vries R.P."/>
            <person name="Grigoriev I.V."/>
            <person name="Mortensen U.H."/>
            <person name="Andersen M.R."/>
            <person name="Baker S.E."/>
        </authorList>
    </citation>
    <scope>NUCLEOTIDE SEQUENCE</scope>
    <source>
        <strain evidence="1">CBS 621.78</strain>
    </source>
</reference>
<protein>
    <submittedName>
        <fullName evidence="1">Uncharacterized protein</fullName>
    </submittedName>
</protein>
<evidence type="ECO:0000313" key="2">
    <source>
        <dbReference type="Proteomes" id="UP000249057"/>
    </source>
</evidence>
<evidence type="ECO:0000313" key="1">
    <source>
        <dbReference type="EMBL" id="RAH49545.1"/>
    </source>
</evidence>
<gene>
    <name evidence="1" type="ORF">BO95DRAFT_459937</name>
</gene>
<organism evidence="1 2">
    <name type="scientific">Aspergillus brunneoviolaceus CBS 621.78</name>
    <dbReference type="NCBI Taxonomy" id="1450534"/>
    <lineage>
        <taxon>Eukaryota</taxon>
        <taxon>Fungi</taxon>
        <taxon>Dikarya</taxon>
        <taxon>Ascomycota</taxon>
        <taxon>Pezizomycotina</taxon>
        <taxon>Eurotiomycetes</taxon>
        <taxon>Eurotiomycetidae</taxon>
        <taxon>Eurotiales</taxon>
        <taxon>Aspergillaceae</taxon>
        <taxon>Aspergillus</taxon>
        <taxon>Aspergillus subgen. Circumdati</taxon>
    </lineage>
</organism>
<proteinExistence type="predicted"/>
<accession>A0ACD1GJN1</accession>
<dbReference type="EMBL" id="KZ825317">
    <property type="protein sequence ID" value="RAH49545.1"/>
    <property type="molecule type" value="Genomic_DNA"/>
</dbReference>
<keyword evidence="2" id="KW-1185">Reference proteome</keyword>
<name>A0ACD1GJN1_9EURO</name>
<dbReference type="Proteomes" id="UP000249057">
    <property type="component" value="Unassembled WGS sequence"/>
</dbReference>